<protein>
    <submittedName>
        <fullName evidence="2">Uncharacterized protein</fullName>
    </submittedName>
</protein>
<evidence type="ECO:0000313" key="2">
    <source>
        <dbReference type="EMBL" id="SHM10492.1"/>
    </source>
</evidence>
<dbReference type="AlphaFoldDB" id="A0A1M7G290"/>
<keyword evidence="1" id="KW-0472">Membrane</keyword>
<evidence type="ECO:0000313" key="3">
    <source>
        <dbReference type="Proteomes" id="UP000184280"/>
    </source>
</evidence>
<keyword evidence="1" id="KW-0812">Transmembrane</keyword>
<organism evidence="2 3">
    <name type="scientific">Xylanibacter ruminicola</name>
    <name type="common">Prevotella ruminicola</name>
    <dbReference type="NCBI Taxonomy" id="839"/>
    <lineage>
        <taxon>Bacteria</taxon>
        <taxon>Pseudomonadati</taxon>
        <taxon>Bacteroidota</taxon>
        <taxon>Bacteroidia</taxon>
        <taxon>Bacteroidales</taxon>
        <taxon>Prevotellaceae</taxon>
        <taxon>Xylanibacter</taxon>
    </lineage>
</organism>
<gene>
    <name evidence="2" type="ORF">SAMN04488494_1334</name>
</gene>
<dbReference type="Proteomes" id="UP000184280">
    <property type="component" value="Unassembled WGS sequence"/>
</dbReference>
<dbReference type="EMBL" id="FRCJ01000002">
    <property type="protein sequence ID" value="SHM10492.1"/>
    <property type="molecule type" value="Genomic_DNA"/>
</dbReference>
<name>A0A1M7G290_XYLRU</name>
<proteinExistence type="predicted"/>
<reference evidence="2 3" key="1">
    <citation type="submission" date="2016-11" db="EMBL/GenBank/DDBJ databases">
        <authorList>
            <person name="Jaros S."/>
            <person name="Januszkiewicz K."/>
            <person name="Wedrychowicz H."/>
        </authorList>
    </citation>
    <scope>NUCLEOTIDE SEQUENCE [LARGE SCALE GENOMIC DNA]</scope>
    <source>
        <strain evidence="2 3">BPI-34</strain>
    </source>
</reference>
<feature type="transmembrane region" description="Helical" evidence="1">
    <location>
        <begin position="436"/>
        <end position="458"/>
    </location>
</feature>
<evidence type="ECO:0000256" key="1">
    <source>
        <dbReference type="SAM" id="Phobius"/>
    </source>
</evidence>
<keyword evidence="1" id="KW-1133">Transmembrane helix</keyword>
<sequence length="461" mass="54092">MRNYIAEVKDFFVFPYSRAHLQDLYQSKSPTNVIKFEQDLETLTEICQTHLLEYNNSIDAPYPYECTPRQYMERESLTLQAYKSGFESISFTELIKSLMDATTFESIRNYLYSTPLENSIENPSDGSYIQNLWDAILFILDNLSSILKNEKLEVEIYKSMCKVEGERSIQEIQNINSYDIFDYLNKLCISRTNKNLTDTILATLEKTNGKNSYNYFLAEYTTLAFCGYSRDKKRNILNIMTDALHAYYAMRCDVLVTKDDGMRKKAQAEFIHYNSPTKIITIEELRPFLEKEIYNQYNLDYIQHEVIPKYSKGEYRGEGKLAYKNVPSPIWGLFTNCIKLPEAPDALALKVNLDPNGYVYYTELKRFFLLVMENFSDKQKDIFQKEVIDKFLTRNKNVILSIKVFFYFKKRQIELIADPESDVPLPMVIIRKKRKILFLIVNIISIFQNMYTSILSLLSKS</sequence>
<accession>A0A1M7G290</accession>